<keyword evidence="2" id="KW-1185">Reference proteome</keyword>
<dbReference type="Gene3D" id="2.160.20.80">
    <property type="entry name" value="E3 ubiquitin-protein ligase SopA"/>
    <property type="match status" value="1"/>
</dbReference>
<gene>
    <name evidence="1" type="ORF">FIV42_21470</name>
</gene>
<reference evidence="1 2" key="1">
    <citation type="submission" date="2019-06" db="EMBL/GenBank/DDBJ databases">
        <title>Persicimonas caeni gen. nov., sp. nov., a predatory bacterium isolated from solar saltern.</title>
        <authorList>
            <person name="Wang S."/>
        </authorList>
    </citation>
    <scope>NUCLEOTIDE SEQUENCE [LARGE SCALE GENOMIC DNA]</scope>
    <source>
        <strain evidence="1 2">YN101</strain>
    </source>
</reference>
<dbReference type="SUPFAM" id="SSF141571">
    <property type="entry name" value="Pentapeptide repeat-like"/>
    <property type="match status" value="1"/>
</dbReference>
<dbReference type="InterPro" id="IPR051082">
    <property type="entry name" value="Pentapeptide-BTB/POZ_domain"/>
</dbReference>
<dbReference type="Proteomes" id="UP000315995">
    <property type="component" value="Chromosome"/>
</dbReference>
<dbReference type="PANTHER" id="PTHR14136:SF25">
    <property type="entry name" value="BTB_POZ DOMAIN-CONTAINING PROTEIN"/>
    <property type="match status" value="1"/>
</dbReference>
<protein>
    <submittedName>
        <fullName evidence="1">Pentapeptide repeat-containing protein</fullName>
    </submittedName>
</protein>
<dbReference type="EMBL" id="CP041186">
    <property type="protein sequence ID" value="QDG53222.1"/>
    <property type="molecule type" value="Genomic_DNA"/>
</dbReference>
<dbReference type="PANTHER" id="PTHR14136">
    <property type="entry name" value="BTB_POZ DOMAIN-CONTAINING PROTEIN KCTD9"/>
    <property type="match status" value="1"/>
</dbReference>
<accession>A0A5B8Y9S4</accession>
<dbReference type="Pfam" id="PF13599">
    <property type="entry name" value="Pentapeptide_4"/>
    <property type="match status" value="1"/>
</dbReference>
<accession>A0A4Y6PY28</accession>
<name>A0A4Y6PY28_PERCE</name>
<sequence>MPPAYHFRVSHLRNSEPMSSKALTNLVRKGNVKKFHRAVQQHEEEHGELPSLEMASFSGVELSGFDFTGIDLSNVAFEECTLTECRFDECPLDGVYMHSCTLLNCHFEGAKGNGFAIDACTLSRCEFEDCSFEMPEWTDSQLNDCTLKNLSGSDFFFERMTFKGGHWSNVNAESGELRYVTLREMSIEGVDLTGCDAASCYLKGVEMTDTELPEGFVEKTGRRRVI</sequence>
<dbReference type="AlphaFoldDB" id="A0A4Y6PY28"/>
<dbReference type="InterPro" id="IPR001646">
    <property type="entry name" value="5peptide_repeat"/>
</dbReference>
<proteinExistence type="predicted"/>
<organism evidence="1 2">
    <name type="scientific">Persicimonas caeni</name>
    <dbReference type="NCBI Taxonomy" id="2292766"/>
    <lineage>
        <taxon>Bacteria</taxon>
        <taxon>Deltaproteobacteria</taxon>
        <taxon>Bradymonadales</taxon>
        <taxon>Bradymonadaceae</taxon>
        <taxon>Persicimonas</taxon>
    </lineage>
</organism>
<evidence type="ECO:0000313" key="1">
    <source>
        <dbReference type="EMBL" id="QDG53222.1"/>
    </source>
</evidence>
<dbReference type="OrthoDB" id="5501263at2"/>
<evidence type="ECO:0000313" key="2">
    <source>
        <dbReference type="Proteomes" id="UP000315995"/>
    </source>
</evidence>